<name>A0A5C8NQQ3_9ACTN</name>
<feature type="region of interest" description="Disordered" evidence="1">
    <location>
        <begin position="387"/>
        <end position="409"/>
    </location>
</feature>
<comment type="caution">
    <text evidence="3">The sequence shown here is derived from an EMBL/GenBank/DDBJ whole genome shotgun (WGS) entry which is preliminary data.</text>
</comment>
<protein>
    <submittedName>
        <fullName evidence="3">MFS transporter</fullName>
    </submittedName>
</protein>
<feature type="transmembrane region" description="Helical" evidence="2">
    <location>
        <begin position="364"/>
        <end position="384"/>
    </location>
</feature>
<reference evidence="3 4" key="1">
    <citation type="submission" date="2019-06" db="EMBL/GenBank/DDBJ databases">
        <title>Aeromicrobium sp. nov., isolated from a maize field.</title>
        <authorList>
            <person name="Lin S.-Y."/>
            <person name="Tsai C.-F."/>
            <person name="Young C.-C."/>
        </authorList>
    </citation>
    <scope>NUCLEOTIDE SEQUENCE [LARGE SCALE GENOMIC DNA]</scope>
    <source>
        <strain evidence="3 4">CC-CFT486</strain>
    </source>
</reference>
<feature type="transmembrane region" description="Helical" evidence="2">
    <location>
        <begin position="170"/>
        <end position="189"/>
    </location>
</feature>
<dbReference type="PANTHER" id="PTHR23542">
    <property type="match status" value="1"/>
</dbReference>
<accession>A0A5C8NQQ3</accession>
<dbReference type="EMBL" id="VDUX01000001">
    <property type="protein sequence ID" value="TXL63211.1"/>
    <property type="molecule type" value="Genomic_DNA"/>
</dbReference>
<dbReference type="Gene3D" id="1.20.1250.20">
    <property type="entry name" value="MFS general substrate transporter like domains"/>
    <property type="match status" value="2"/>
</dbReference>
<keyword evidence="2" id="KW-0812">Transmembrane</keyword>
<dbReference type="Proteomes" id="UP000321571">
    <property type="component" value="Unassembled WGS sequence"/>
</dbReference>
<feature type="transmembrane region" description="Helical" evidence="2">
    <location>
        <begin position="136"/>
        <end position="164"/>
    </location>
</feature>
<evidence type="ECO:0000256" key="2">
    <source>
        <dbReference type="SAM" id="Phobius"/>
    </source>
</evidence>
<dbReference type="InterPro" id="IPR036259">
    <property type="entry name" value="MFS_trans_sf"/>
</dbReference>
<feature type="transmembrane region" description="Helical" evidence="2">
    <location>
        <begin position="210"/>
        <end position="237"/>
    </location>
</feature>
<dbReference type="OrthoDB" id="9180256at2"/>
<dbReference type="RefSeq" id="WP_147683612.1">
    <property type="nucleotide sequence ID" value="NZ_VDUX01000001.1"/>
</dbReference>
<feature type="transmembrane region" description="Helical" evidence="2">
    <location>
        <begin position="77"/>
        <end position="99"/>
    </location>
</feature>
<feature type="transmembrane region" description="Helical" evidence="2">
    <location>
        <begin position="302"/>
        <end position="323"/>
    </location>
</feature>
<evidence type="ECO:0000256" key="1">
    <source>
        <dbReference type="SAM" id="MobiDB-lite"/>
    </source>
</evidence>
<dbReference type="PANTHER" id="PTHR23542:SF1">
    <property type="entry name" value="MAJOR FACILITATOR SUPERFAMILY (MFS) PROFILE DOMAIN-CONTAINING PROTEIN"/>
    <property type="match status" value="1"/>
</dbReference>
<organism evidence="3 4">
    <name type="scientific">Aeromicrobium terrae</name>
    <dbReference type="NCBI Taxonomy" id="2498846"/>
    <lineage>
        <taxon>Bacteria</taxon>
        <taxon>Bacillati</taxon>
        <taxon>Actinomycetota</taxon>
        <taxon>Actinomycetes</taxon>
        <taxon>Propionibacteriales</taxon>
        <taxon>Nocardioidaceae</taxon>
        <taxon>Aeromicrobium</taxon>
    </lineage>
</organism>
<feature type="transmembrane region" description="Helical" evidence="2">
    <location>
        <begin position="45"/>
        <end position="65"/>
    </location>
</feature>
<dbReference type="AlphaFoldDB" id="A0A5C8NQQ3"/>
<dbReference type="SUPFAM" id="SSF103473">
    <property type="entry name" value="MFS general substrate transporter"/>
    <property type="match status" value="1"/>
</dbReference>
<keyword evidence="4" id="KW-1185">Reference proteome</keyword>
<evidence type="ECO:0000313" key="3">
    <source>
        <dbReference type="EMBL" id="TXL63211.1"/>
    </source>
</evidence>
<gene>
    <name evidence="3" type="ORF">FHP06_03015</name>
</gene>
<proteinExistence type="predicted"/>
<feature type="transmembrane region" description="Helical" evidence="2">
    <location>
        <begin position="12"/>
        <end position="39"/>
    </location>
</feature>
<sequence>MSEYRRVLSTPGAVAFSSSAVVARLPLSMTALGIVLLVAEQSGSYGRAGLVSASYILAAAAFAPAQGRLVDRVGQAPVLWAGGAAYAVGMTLTIVAIHQGWAVPWPHLCAAAAGLVTPQTGNLVRTRWAHALPDRSLLSTAFAIEAVLDEVVFIVGPILVTVLTLHVADVAGLTAATAAAVVGSWCLALQRRTEPPTVAHDGTGRPPMGWHVVGPLVAVTLGIGVLFGSTEVIVVAFCDEKDATSATGLVLAAWAAGSLLAGLVVGALPGSADPLHRFRWCLLGLGLLFAPLPALPNVATLAVGIFLAGAAISPTLIEAMRLVEINVPAQRLTEGLAWTTLGLAVGVAPGAAVAGRVIDAEGASTAFLIPLVAGLVATAISWTIRPTNPPSANHSDPPARSVVLGPTNH</sequence>
<keyword evidence="2" id="KW-0472">Membrane</keyword>
<feature type="transmembrane region" description="Helical" evidence="2">
    <location>
        <begin position="249"/>
        <end position="268"/>
    </location>
</feature>
<evidence type="ECO:0000313" key="4">
    <source>
        <dbReference type="Proteomes" id="UP000321571"/>
    </source>
</evidence>
<keyword evidence="2" id="KW-1133">Transmembrane helix</keyword>
<feature type="transmembrane region" description="Helical" evidence="2">
    <location>
        <begin position="335"/>
        <end position="358"/>
    </location>
</feature>